<proteinExistence type="predicted"/>
<gene>
    <name evidence="1" type="ORF">E4U42_000119</name>
</gene>
<accession>A0A8K0JAW2</accession>
<organism evidence="1 2">
    <name type="scientific">Claviceps africana</name>
    <dbReference type="NCBI Taxonomy" id="83212"/>
    <lineage>
        <taxon>Eukaryota</taxon>
        <taxon>Fungi</taxon>
        <taxon>Dikarya</taxon>
        <taxon>Ascomycota</taxon>
        <taxon>Pezizomycotina</taxon>
        <taxon>Sordariomycetes</taxon>
        <taxon>Hypocreomycetidae</taxon>
        <taxon>Hypocreales</taxon>
        <taxon>Clavicipitaceae</taxon>
        <taxon>Claviceps</taxon>
    </lineage>
</organism>
<sequence>MSASFALFTSLRYDVNLRQVPSKGIKHAGWNYHNESPLYMLDYHRDRLLRAATHWGWQQAIDKLAGDDGLRLLAEAAQEAVGPEESEPLRLRITVTREGEIGFQQFKTPASAMGNLFPETLPAPGTMPGAGQPQVPPLFTVVVDDVDSSRSEYTHFKTTNRAVYEEARTRAGIGSTRPADAVEVLITGGQDRSVMEGSITTPYFWRNGRWVTPPVSRAFSREHGSGGNDGTTRRWALERGLAVEQEVKAHQLVDGEECYISNGVGGFRAGKVHLGRGC</sequence>
<dbReference type="Gene3D" id="3.20.10.10">
    <property type="entry name" value="D-amino Acid Aminotransferase, subunit A, domain 2"/>
    <property type="match status" value="1"/>
</dbReference>
<dbReference type="Proteomes" id="UP000811619">
    <property type="component" value="Unassembled WGS sequence"/>
</dbReference>
<dbReference type="InterPro" id="IPR001544">
    <property type="entry name" value="Aminotrans_IV"/>
</dbReference>
<evidence type="ECO:0000313" key="2">
    <source>
        <dbReference type="Proteomes" id="UP000811619"/>
    </source>
</evidence>
<keyword evidence="2" id="KW-1185">Reference proteome</keyword>
<dbReference type="InterPro" id="IPR043132">
    <property type="entry name" value="BCAT-like_C"/>
</dbReference>
<protein>
    <recommendedName>
        <fullName evidence="3">Aminodeoxychorismate lyase</fullName>
    </recommendedName>
</protein>
<evidence type="ECO:0008006" key="3">
    <source>
        <dbReference type="Google" id="ProtNLM"/>
    </source>
</evidence>
<evidence type="ECO:0000313" key="1">
    <source>
        <dbReference type="EMBL" id="KAG5928690.1"/>
    </source>
</evidence>
<reference evidence="1" key="1">
    <citation type="journal article" date="2020" name="bioRxiv">
        <title>Whole genome comparisons of ergot fungi reveals the divergence and evolution of species within the genus Claviceps are the result of varying mechanisms driving genome evolution and host range expansion.</title>
        <authorList>
            <person name="Wyka S.A."/>
            <person name="Mondo S.J."/>
            <person name="Liu M."/>
            <person name="Dettman J."/>
            <person name="Nalam V."/>
            <person name="Broders K.D."/>
        </authorList>
    </citation>
    <scope>NUCLEOTIDE SEQUENCE</scope>
    <source>
        <strain evidence="1">CCC 489</strain>
    </source>
</reference>
<dbReference type="Gene3D" id="3.30.470.10">
    <property type="match status" value="1"/>
</dbReference>
<comment type="caution">
    <text evidence="1">The sequence shown here is derived from an EMBL/GenBank/DDBJ whole genome shotgun (WGS) entry which is preliminary data.</text>
</comment>
<dbReference type="Pfam" id="PF01063">
    <property type="entry name" value="Aminotran_4"/>
    <property type="match status" value="1"/>
</dbReference>
<dbReference type="InterPro" id="IPR043131">
    <property type="entry name" value="BCAT-like_N"/>
</dbReference>
<dbReference type="InterPro" id="IPR036038">
    <property type="entry name" value="Aminotransferase-like"/>
</dbReference>
<dbReference type="GO" id="GO:0003824">
    <property type="term" value="F:catalytic activity"/>
    <property type="evidence" value="ECO:0007669"/>
    <property type="project" value="InterPro"/>
</dbReference>
<dbReference type="AlphaFoldDB" id="A0A8K0JAW2"/>
<name>A0A8K0JAW2_9HYPO</name>
<dbReference type="OrthoDB" id="5288718at2759"/>
<dbReference type="SUPFAM" id="SSF56752">
    <property type="entry name" value="D-aminoacid aminotransferase-like PLP-dependent enzymes"/>
    <property type="match status" value="1"/>
</dbReference>
<dbReference type="EMBL" id="SRPY01000102">
    <property type="protein sequence ID" value="KAG5928690.1"/>
    <property type="molecule type" value="Genomic_DNA"/>
</dbReference>